<evidence type="ECO:0000313" key="2">
    <source>
        <dbReference type="EMBL" id="VFK39442.1"/>
    </source>
</evidence>
<accession>A0A450YD21</accession>
<keyword evidence="1" id="KW-0472">Membrane</keyword>
<keyword evidence="1" id="KW-0812">Transmembrane</keyword>
<reference evidence="2" key="1">
    <citation type="submission" date="2019-02" db="EMBL/GenBank/DDBJ databases">
        <authorList>
            <person name="Gruber-Vodicka R. H."/>
            <person name="Seah K. B. B."/>
        </authorList>
    </citation>
    <scope>NUCLEOTIDE SEQUENCE</scope>
    <source>
        <strain evidence="2">BECK_BZ123</strain>
    </source>
</reference>
<evidence type="ECO:0000256" key="1">
    <source>
        <dbReference type="SAM" id="Phobius"/>
    </source>
</evidence>
<organism evidence="2">
    <name type="scientific">Candidatus Kentrum sp. TC</name>
    <dbReference type="NCBI Taxonomy" id="2126339"/>
    <lineage>
        <taxon>Bacteria</taxon>
        <taxon>Pseudomonadati</taxon>
        <taxon>Pseudomonadota</taxon>
        <taxon>Gammaproteobacteria</taxon>
        <taxon>Candidatus Kentrum</taxon>
    </lineage>
</organism>
<name>A0A450YD21_9GAMM</name>
<gene>
    <name evidence="2" type="ORF">BECKTC1821D_GA0114238_100654</name>
</gene>
<protein>
    <submittedName>
        <fullName evidence="2">Uncharacterized protein</fullName>
    </submittedName>
</protein>
<dbReference type="AlphaFoldDB" id="A0A450YD21"/>
<feature type="transmembrane region" description="Helical" evidence="1">
    <location>
        <begin position="120"/>
        <end position="140"/>
    </location>
</feature>
<feature type="transmembrane region" description="Helical" evidence="1">
    <location>
        <begin position="83"/>
        <end position="108"/>
    </location>
</feature>
<keyword evidence="1" id="KW-1133">Transmembrane helix</keyword>
<dbReference type="EMBL" id="CAADFS010000006">
    <property type="protein sequence ID" value="VFK39442.1"/>
    <property type="molecule type" value="Genomic_DNA"/>
</dbReference>
<feature type="transmembrane region" description="Helical" evidence="1">
    <location>
        <begin position="12"/>
        <end position="34"/>
    </location>
</feature>
<proteinExistence type="predicted"/>
<sequence>MPACNRPSSFVWIMIHLLFPLGPFLLEAIIRIGVFQDIDWTTFRSSTLAMSAGILCLFVNRSLNGHEEIIPSQEENGRMMTTIHVFSGMAVFCFVFFGVAVLSTALMERLGPEDIAPIKRFFDVLILVGASIPVLLSFWAQRSFNLRAVL</sequence>